<sequence length="53" mass="6075">PKEISTPSLFRITNYAEELLDHSKIEWPERIEIMQKNWIGKSEGVEISFGLGG</sequence>
<dbReference type="AlphaFoldDB" id="X1UG15"/>
<feature type="non-terminal residue" evidence="1">
    <location>
        <position position="1"/>
    </location>
</feature>
<reference evidence="1" key="1">
    <citation type="journal article" date="2014" name="Front. Microbiol.">
        <title>High frequency of phylogenetically diverse reductive dehalogenase-homologous genes in deep subseafloor sedimentary metagenomes.</title>
        <authorList>
            <person name="Kawai M."/>
            <person name="Futagami T."/>
            <person name="Toyoda A."/>
            <person name="Takaki Y."/>
            <person name="Nishi S."/>
            <person name="Hori S."/>
            <person name="Arai W."/>
            <person name="Tsubouchi T."/>
            <person name="Morono Y."/>
            <person name="Uchiyama I."/>
            <person name="Ito T."/>
            <person name="Fujiyama A."/>
            <person name="Inagaki F."/>
            <person name="Takami H."/>
        </authorList>
    </citation>
    <scope>NUCLEOTIDE SEQUENCE</scope>
    <source>
        <strain evidence="1">Expedition CK06-06</strain>
    </source>
</reference>
<feature type="non-terminal residue" evidence="1">
    <location>
        <position position="53"/>
    </location>
</feature>
<dbReference type="Gene3D" id="3.40.50.620">
    <property type="entry name" value="HUPs"/>
    <property type="match status" value="1"/>
</dbReference>
<organism evidence="1">
    <name type="scientific">marine sediment metagenome</name>
    <dbReference type="NCBI Taxonomy" id="412755"/>
    <lineage>
        <taxon>unclassified sequences</taxon>
        <taxon>metagenomes</taxon>
        <taxon>ecological metagenomes</taxon>
    </lineage>
</organism>
<dbReference type="EMBL" id="BARW01042761">
    <property type="protein sequence ID" value="GAJ16443.1"/>
    <property type="molecule type" value="Genomic_DNA"/>
</dbReference>
<gene>
    <name evidence="1" type="ORF">S12H4_63145</name>
</gene>
<name>X1UG15_9ZZZZ</name>
<proteinExistence type="predicted"/>
<evidence type="ECO:0000313" key="1">
    <source>
        <dbReference type="EMBL" id="GAJ16443.1"/>
    </source>
</evidence>
<protein>
    <recommendedName>
        <fullName evidence="2">Leucine--tRNA ligase</fullName>
    </recommendedName>
</protein>
<accession>X1UG15</accession>
<comment type="caution">
    <text evidence="1">The sequence shown here is derived from an EMBL/GenBank/DDBJ whole genome shotgun (WGS) entry which is preliminary data.</text>
</comment>
<evidence type="ECO:0008006" key="2">
    <source>
        <dbReference type="Google" id="ProtNLM"/>
    </source>
</evidence>
<dbReference type="InterPro" id="IPR014729">
    <property type="entry name" value="Rossmann-like_a/b/a_fold"/>
</dbReference>